<comment type="caution">
    <text evidence="1">The sequence shown here is derived from an EMBL/GenBank/DDBJ whole genome shotgun (WGS) entry which is preliminary data.</text>
</comment>
<dbReference type="EMBL" id="BNBI01000017">
    <property type="protein sequence ID" value="GHF28060.1"/>
    <property type="molecule type" value="Genomic_DNA"/>
</dbReference>
<sequence>MVLWAATQGVPPAAYRSQGWEPAAAAPVLAEVWPANTAPTRASARASRTSGLSRQVWGDLIDMVGLLGIGGRSPFFA</sequence>
<protein>
    <submittedName>
        <fullName evidence="1">Uncharacterized protein</fullName>
    </submittedName>
</protein>
<evidence type="ECO:0000313" key="2">
    <source>
        <dbReference type="Proteomes" id="UP000630718"/>
    </source>
</evidence>
<proteinExistence type="predicted"/>
<dbReference type="Proteomes" id="UP000630718">
    <property type="component" value="Unassembled WGS sequence"/>
</dbReference>
<keyword evidence="2" id="KW-1185">Reference proteome</keyword>
<accession>A0A919AXN0</accession>
<gene>
    <name evidence="1" type="ORF">GCM10018772_62170</name>
</gene>
<name>A0A919AXN0_9ACTN</name>
<reference evidence="1" key="2">
    <citation type="submission" date="2020-09" db="EMBL/GenBank/DDBJ databases">
        <authorList>
            <person name="Sun Q."/>
            <person name="Ohkuma M."/>
        </authorList>
    </citation>
    <scope>NUCLEOTIDE SEQUENCE</scope>
    <source>
        <strain evidence="1">JCM 4477</strain>
    </source>
</reference>
<organism evidence="1 2">
    <name type="scientific">Streptomyces fumanus</name>
    <dbReference type="NCBI Taxonomy" id="67302"/>
    <lineage>
        <taxon>Bacteria</taxon>
        <taxon>Bacillati</taxon>
        <taxon>Actinomycetota</taxon>
        <taxon>Actinomycetes</taxon>
        <taxon>Kitasatosporales</taxon>
        <taxon>Streptomycetaceae</taxon>
        <taxon>Streptomyces</taxon>
    </lineage>
</organism>
<dbReference type="AlphaFoldDB" id="A0A919AXN0"/>
<reference evidence="1" key="1">
    <citation type="journal article" date="2014" name="Int. J. Syst. Evol. Microbiol.">
        <title>Complete genome sequence of Corynebacterium casei LMG S-19264T (=DSM 44701T), isolated from a smear-ripened cheese.</title>
        <authorList>
            <consortium name="US DOE Joint Genome Institute (JGI-PGF)"/>
            <person name="Walter F."/>
            <person name="Albersmeier A."/>
            <person name="Kalinowski J."/>
            <person name="Ruckert C."/>
        </authorList>
    </citation>
    <scope>NUCLEOTIDE SEQUENCE</scope>
    <source>
        <strain evidence="1">JCM 4477</strain>
    </source>
</reference>
<evidence type="ECO:0000313" key="1">
    <source>
        <dbReference type="EMBL" id="GHF28060.1"/>
    </source>
</evidence>